<dbReference type="EMBL" id="JAJTTC010000002">
    <property type="protein sequence ID" value="MCF0062554.1"/>
    <property type="molecule type" value="Genomic_DNA"/>
</dbReference>
<evidence type="ECO:0000313" key="2">
    <source>
        <dbReference type="EMBL" id="MCF0062554.1"/>
    </source>
</evidence>
<sequence>MYEITNEWEQAELEMEFNSFTERLKALWRRNKSKAQQLMAVAQIVGRLVSPAQGGTENPAKPPIEQKAYADHQRAQDRDRKDKISSANPPKPPAAGGQELEYEVALLSGELHAMFEKVSERAGAESILSEVLLETLETETYEGVKMHNWAKITSDFKSPKKLNYIKGLARNVARKGHFMLPERYQPIGVEVHHWIPFKYADLFPDYTLEQLNRLSIPLDAFTHVLIGAAIDRAAGSEPTRKKIEAVLDKLGQWRSGPLKLDPTYFNSVSDVNFLPTPGLSRNKQIGVIRQIGAFKAAFNLPRELELELINL</sequence>
<organism evidence="2 3">
    <name type="scientific">Dyadobacter chenwenxiniae</name>
    <dbReference type="NCBI Taxonomy" id="2906456"/>
    <lineage>
        <taxon>Bacteria</taxon>
        <taxon>Pseudomonadati</taxon>
        <taxon>Bacteroidota</taxon>
        <taxon>Cytophagia</taxon>
        <taxon>Cytophagales</taxon>
        <taxon>Spirosomataceae</taxon>
        <taxon>Dyadobacter</taxon>
    </lineage>
</organism>
<proteinExistence type="predicted"/>
<accession>A0A9X1PLQ6</accession>
<dbReference type="AlphaFoldDB" id="A0A9X1PLQ6"/>
<protein>
    <submittedName>
        <fullName evidence="2">Uncharacterized protein</fullName>
    </submittedName>
</protein>
<feature type="compositionally biased region" description="Basic and acidic residues" evidence="1">
    <location>
        <begin position="68"/>
        <end position="84"/>
    </location>
</feature>
<comment type="caution">
    <text evidence="2">The sequence shown here is derived from an EMBL/GenBank/DDBJ whole genome shotgun (WGS) entry which is preliminary data.</text>
</comment>
<reference evidence="2" key="1">
    <citation type="submission" date="2021-12" db="EMBL/GenBank/DDBJ databases">
        <title>Novel species in genus Dyadobacter.</title>
        <authorList>
            <person name="Ma C."/>
        </authorList>
    </citation>
    <scope>NUCLEOTIDE SEQUENCE</scope>
    <source>
        <strain evidence="2">LJ419</strain>
    </source>
</reference>
<gene>
    <name evidence="2" type="ORF">LXM26_13690</name>
</gene>
<evidence type="ECO:0000256" key="1">
    <source>
        <dbReference type="SAM" id="MobiDB-lite"/>
    </source>
</evidence>
<keyword evidence="3" id="KW-1185">Reference proteome</keyword>
<feature type="region of interest" description="Disordered" evidence="1">
    <location>
        <begin position="51"/>
        <end position="98"/>
    </location>
</feature>
<dbReference type="Proteomes" id="UP001139000">
    <property type="component" value="Unassembled WGS sequence"/>
</dbReference>
<evidence type="ECO:0000313" key="3">
    <source>
        <dbReference type="Proteomes" id="UP001139000"/>
    </source>
</evidence>
<name>A0A9X1PLQ6_9BACT</name>
<dbReference type="RefSeq" id="WP_234655655.1">
    <property type="nucleotide sequence ID" value="NZ_CP094997.1"/>
</dbReference>